<gene>
    <name evidence="3" type="ORF">EWM59_27110</name>
    <name evidence="2" type="ORF">EWM59_27310</name>
</gene>
<dbReference type="InterPro" id="IPR029082">
    <property type="entry name" value="Imm35"/>
</dbReference>
<dbReference type="Proteomes" id="UP000293162">
    <property type="component" value="Unassembled WGS sequence"/>
</dbReference>
<sequence length="91" mass="10665">MISFNESFNIAEDYLIKRFQNSDNPPVIILNQTIETEKAWIFFYNSKRFIENNDEFARYVGGGPLAILKNNGEIIRISPFVENFDEFLSSY</sequence>
<dbReference type="OrthoDB" id="681022at2"/>
<comment type="caution">
    <text evidence="3">The sequence shown here is derived from an EMBL/GenBank/DDBJ whole genome shotgun (WGS) entry which is preliminary data.</text>
</comment>
<evidence type="ECO:0000313" key="4">
    <source>
        <dbReference type="Proteomes" id="UP000293162"/>
    </source>
</evidence>
<dbReference type="RefSeq" id="WP_130024337.1">
    <property type="nucleotide sequence ID" value="NZ_SEWF01000105.1"/>
</dbReference>
<feature type="domain" description="Immunity protein 35" evidence="1">
    <location>
        <begin position="6"/>
        <end position="78"/>
    </location>
</feature>
<protein>
    <recommendedName>
        <fullName evidence="1">Immunity protein 35 domain-containing protein</fullName>
    </recommendedName>
</protein>
<organism evidence="3 4">
    <name type="scientific">Emticicia agri</name>
    <dbReference type="NCBI Taxonomy" id="2492393"/>
    <lineage>
        <taxon>Bacteria</taxon>
        <taxon>Pseudomonadati</taxon>
        <taxon>Bacteroidota</taxon>
        <taxon>Cytophagia</taxon>
        <taxon>Cytophagales</taxon>
        <taxon>Leadbetterellaceae</taxon>
        <taxon>Emticicia</taxon>
    </lineage>
</organism>
<dbReference type="EMBL" id="SEWF01000128">
    <property type="protein sequence ID" value="RYU91008.1"/>
    <property type="molecule type" value="Genomic_DNA"/>
</dbReference>
<evidence type="ECO:0000313" key="3">
    <source>
        <dbReference type="EMBL" id="RYU91043.1"/>
    </source>
</evidence>
<evidence type="ECO:0000259" key="1">
    <source>
        <dbReference type="Pfam" id="PF15567"/>
    </source>
</evidence>
<keyword evidence="4" id="KW-1185">Reference proteome</keyword>
<dbReference type="AlphaFoldDB" id="A0A4Q5LNV3"/>
<proteinExistence type="predicted"/>
<dbReference type="Pfam" id="PF15567">
    <property type="entry name" value="Imm35"/>
    <property type="match status" value="1"/>
</dbReference>
<name>A0A4Q5LNV3_9BACT</name>
<reference evidence="3 4" key="1">
    <citation type="submission" date="2019-02" db="EMBL/GenBank/DDBJ databases">
        <title>Bacterial novel species Emticicia sp. 17J42-9 isolated from soil.</title>
        <authorList>
            <person name="Jung H.-Y."/>
        </authorList>
    </citation>
    <scope>NUCLEOTIDE SEQUENCE [LARGE SCALE GENOMIC DNA]</scope>
    <source>
        <strain evidence="3 4">17J42-9</strain>
    </source>
</reference>
<accession>A0A4Q5LNV3</accession>
<dbReference type="EMBL" id="SEWF01000105">
    <property type="protein sequence ID" value="RYU91043.1"/>
    <property type="molecule type" value="Genomic_DNA"/>
</dbReference>
<evidence type="ECO:0000313" key="2">
    <source>
        <dbReference type="EMBL" id="RYU91008.1"/>
    </source>
</evidence>